<name>A0A6A6JBC8_WESOR</name>
<reference evidence="2" key="1">
    <citation type="journal article" date="2020" name="Stud. Mycol.">
        <title>101 Dothideomycetes genomes: a test case for predicting lifestyles and emergence of pathogens.</title>
        <authorList>
            <person name="Haridas S."/>
            <person name="Albert R."/>
            <person name="Binder M."/>
            <person name="Bloem J."/>
            <person name="Labutti K."/>
            <person name="Salamov A."/>
            <person name="Andreopoulos B."/>
            <person name="Baker S."/>
            <person name="Barry K."/>
            <person name="Bills G."/>
            <person name="Bluhm B."/>
            <person name="Cannon C."/>
            <person name="Castanera R."/>
            <person name="Culley D."/>
            <person name="Daum C."/>
            <person name="Ezra D."/>
            <person name="Gonzalez J."/>
            <person name="Henrissat B."/>
            <person name="Kuo A."/>
            <person name="Liang C."/>
            <person name="Lipzen A."/>
            <person name="Lutzoni F."/>
            <person name="Magnuson J."/>
            <person name="Mondo S."/>
            <person name="Nolan M."/>
            <person name="Ohm R."/>
            <person name="Pangilinan J."/>
            <person name="Park H.-J."/>
            <person name="Ramirez L."/>
            <person name="Alfaro M."/>
            <person name="Sun H."/>
            <person name="Tritt A."/>
            <person name="Yoshinaga Y."/>
            <person name="Zwiers L.-H."/>
            <person name="Turgeon B."/>
            <person name="Goodwin S."/>
            <person name="Spatafora J."/>
            <person name="Crous P."/>
            <person name="Grigoriev I."/>
        </authorList>
    </citation>
    <scope>NUCLEOTIDE SEQUENCE</scope>
    <source>
        <strain evidence="2">CBS 379.55</strain>
    </source>
</reference>
<proteinExistence type="predicted"/>
<evidence type="ECO:0000313" key="2">
    <source>
        <dbReference type="EMBL" id="KAF2273504.1"/>
    </source>
</evidence>
<dbReference type="GeneID" id="54555197"/>
<sequence>MTRSKNKDKPSAPTASTTPRQIQWYNKETRGYEWRDERDPEVQAGLREGDEKTRAIAGEGWRERDREMESKKERERERGDRRERGGERERGGKIEKRKEREGGGEKKKRGERERRLDREGAGEGERGYSSRKNDEDGDKDRAKEKDDYAHGTTRAQPVCKTCLPNPRSPGCRYTRRGNVHKTRPRYQIPSAGSVGTGYPNPNRTWVPGAAFPRHDADELDDYEEAPRPPPPAGIPMCYCNGGSLPTPCSEAACRGQCYRDYYIATQTIYPPVPISFEEWTRRRRARAMERTFQALRGERAMREKTEPVRAIEGAPAPLRLEEAPGSDDGSDKGDTTSRWGSPSPPPTSSKIAPRTSAAAAPPRAVFSGSVVAHFIPATDLAGNAVTNSDGDKLGTFDGRFVEKCTWMIVRIPAYSAYDYESKEFRHQAKVFEARGLILKSVDGILNPFHGDLIAGLINAKEKERPVATRHALFETFLNPSRKVR</sequence>
<dbReference type="RefSeq" id="XP_033651043.1">
    <property type="nucleotide sequence ID" value="XM_033802022.1"/>
</dbReference>
<accession>A0A6A6JBC8</accession>
<feature type="compositionally biased region" description="Polar residues" evidence="1">
    <location>
        <begin position="13"/>
        <end position="26"/>
    </location>
</feature>
<organism evidence="2 3">
    <name type="scientific">Westerdykella ornata</name>
    <dbReference type="NCBI Taxonomy" id="318751"/>
    <lineage>
        <taxon>Eukaryota</taxon>
        <taxon>Fungi</taxon>
        <taxon>Dikarya</taxon>
        <taxon>Ascomycota</taxon>
        <taxon>Pezizomycotina</taxon>
        <taxon>Dothideomycetes</taxon>
        <taxon>Pleosporomycetidae</taxon>
        <taxon>Pleosporales</taxon>
        <taxon>Sporormiaceae</taxon>
        <taxon>Westerdykella</taxon>
    </lineage>
</organism>
<feature type="compositionally biased region" description="Basic and acidic residues" evidence="1">
    <location>
        <begin position="27"/>
        <end position="149"/>
    </location>
</feature>
<feature type="compositionally biased region" description="Basic and acidic residues" evidence="1">
    <location>
        <begin position="1"/>
        <end position="10"/>
    </location>
</feature>
<gene>
    <name evidence="2" type="ORF">EI97DRAFT_480408</name>
</gene>
<feature type="region of interest" description="Disordered" evidence="1">
    <location>
        <begin position="1"/>
        <end position="153"/>
    </location>
</feature>
<dbReference type="AlphaFoldDB" id="A0A6A6JBC8"/>
<evidence type="ECO:0000256" key="1">
    <source>
        <dbReference type="SAM" id="MobiDB-lite"/>
    </source>
</evidence>
<feature type="region of interest" description="Disordered" evidence="1">
    <location>
        <begin position="301"/>
        <end position="356"/>
    </location>
</feature>
<evidence type="ECO:0000313" key="3">
    <source>
        <dbReference type="Proteomes" id="UP000800097"/>
    </source>
</evidence>
<dbReference type="EMBL" id="ML986509">
    <property type="protein sequence ID" value="KAF2273504.1"/>
    <property type="molecule type" value="Genomic_DNA"/>
</dbReference>
<keyword evidence="3" id="KW-1185">Reference proteome</keyword>
<dbReference type="Proteomes" id="UP000800097">
    <property type="component" value="Unassembled WGS sequence"/>
</dbReference>
<protein>
    <submittedName>
        <fullName evidence="2">Uncharacterized protein</fullName>
    </submittedName>
</protein>